<dbReference type="InterPro" id="IPR014721">
    <property type="entry name" value="Ribsml_uS5_D2-typ_fold_subgr"/>
</dbReference>
<proteinExistence type="predicted"/>
<keyword evidence="2" id="KW-0540">Nuclease</keyword>
<dbReference type="GO" id="GO:0042781">
    <property type="term" value="F:3'-tRNA processing endoribonuclease activity"/>
    <property type="evidence" value="ECO:0007669"/>
    <property type="project" value="TreeGrafter"/>
</dbReference>
<dbReference type="PANTHER" id="PTHR33992:SF1">
    <property type="entry name" value="RIBONUCLEASE P PROTEIN COMPONENT"/>
    <property type="match status" value="1"/>
</dbReference>
<dbReference type="InterPro" id="IPR000100">
    <property type="entry name" value="RNase_P"/>
</dbReference>
<keyword evidence="4 7" id="KW-0378">Hydrolase</keyword>
<name>A0A6M3HRT2_9GAMM</name>
<dbReference type="AlphaFoldDB" id="A0A6M3HRT2"/>
<dbReference type="PANTHER" id="PTHR33992">
    <property type="entry name" value="RIBONUCLEASE P PROTEIN COMPONENT"/>
    <property type="match status" value="1"/>
</dbReference>
<dbReference type="NCBIfam" id="TIGR00188">
    <property type="entry name" value="rnpA"/>
    <property type="match status" value="1"/>
</dbReference>
<keyword evidence="3" id="KW-0255">Endonuclease</keyword>
<gene>
    <name evidence="7" type="primary">rnpA</name>
    <name evidence="7" type="ORF">E3E15_00340</name>
</gene>
<evidence type="ECO:0000313" key="8">
    <source>
        <dbReference type="Proteomes" id="UP000503320"/>
    </source>
</evidence>
<dbReference type="Proteomes" id="UP000503320">
    <property type="component" value="Chromosome"/>
</dbReference>
<sequence>MQHKFCLSKQNILNKNEIKQAFDRVQTKLHSLHFTFLISERNSNEPGLCVILAKKNIKKATKRNFCRRLIKEYFRQHKGLLDNKSLIVLGKKQASEATKEELWRSIEKFHQFLEK</sequence>
<protein>
    <recommendedName>
        <fullName evidence="6">Ribonuclease P protein component</fullName>
        <ecNumber evidence="6">3.1.26.5</ecNumber>
    </recommendedName>
</protein>
<keyword evidence="5" id="KW-0694">RNA-binding</keyword>
<reference evidence="7 8" key="1">
    <citation type="submission" date="2019-03" db="EMBL/GenBank/DDBJ databases">
        <title>Complete Genome Sequence of Allofrancisella frigidaquae Strain SYSU 10HL1970 Isolated from Water-Cooling Systems in China.</title>
        <authorList>
            <person name="Ohrman C."/>
            <person name="Uneklint I."/>
            <person name="Sjodin A."/>
        </authorList>
    </citation>
    <scope>NUCLEOTIDE SEQUENCE [LARGE SCALE GENOMIC DNA]</scope>
    <source>
        <strain evidence="7 8">SYSU 10HL1970</strain>
    </source>
</reference>
<dbReference type="InterPro" id="IPR020568">
    <property type="entry name" value="Ribosomal_Su5_D2-typ_SF"/>
</dbReference>
<dbReference type="Gene3D" id="3.30.230.10">
    <property type="match status" value="1"/>
</dbReference>
<dbReference type="GO" id="GO:0030677">
    <property type="term" value="C:ribonuclease P complex"/>
    <property type="evidence" value="ECO:0007669"/>
    <property type="project" value="TreeGrafter"/>
</dbReference>
<keyword evidence="8" id="KW-1185">Reference proteome</keyword>
<dbReference type="GO" id="GO:0000049">
    <property type="term" value="F:tRNA binding"/>
    <property type="evidence" value="ECO:0007669"/>
    <property type="project" value="InterPro"/>
</dbReference>
<evidence type="ECO:0000256" key="3">
    <source>
        <dbReference type="ARBA" id="ARBA00022759"/>
    </source>
</evidence>
<evidence type="ECO:0000256" key="5">
    <source>
        <dbReference type="ARBA" id="ARBA00022884"/>
    </source>
</evidence>
<evidence type="ECO:0000256" key="4">
    <source>
        <dbReference type="ARBA" id="ARBA00022801"/>
    </source>
</evidence>
<dbReference type="SUPFAM" id="SSF54211">
    <property type="entry name" value="Ribosomal protein S5 domain 2-like"/>
    <property type="match status" value="1"/>
</dbReference>
<evidence type="ECO:0000256" key="2">
    <source>
        <dbReference type="ARBA" id="ARBA00022722"/>
    </source>
</evidence>
<accession>A0A6M3HRT2</accession>
<dbReference type="GO" id="GO:0004526">
    <property type="term" value="F:ribonuclease P activity"/>
    <property type="evidence" value="ECO:0007669"/>
    <property type="project" value="UniProtKB-UniRule"/>
</dbReference>
<dbReference type="KEGG" id="afri:E3E15_00340"/>
<dbReference type="EMBL" id="CP038017">
    <property type="protein sequence ID" value="QIV93885.1"/>
    <property type="molecule type" value="Genomic_DNA"/>
</dbReference>
<dbReference type="Pfam" id="PF00825">
    <property type="entry name" value="Ribonuclease_P"/>
    <property type="match status" value="1"/>
</dbReference>
<evidence type="ECO:0000256" key="1">
    <source>
        <dbReference type="ARBA" id="ARBA00022694"/>
    </source>
</evidence>
<dbReference type="EC" id="3.1.26.5" evidence="6"/>
<organism evidence="7 8">
    <name type="scientific">Allofrancisella frigidaquae</name>
    <dbReference type="NCBI Taxonomy" id="1085644"/>
    <lineage>
        <taxon>Bacteria</taxon>
        <taxon>Pseudomonadati</taxon>
        <taxon>Pseudomonadota</taxon>
        <taxon>Gammaproteobacteria</taxon>
        <taxon>Thiotrichales</taxon>
        <taxon>Francisellaceae</taxon>
        <taxon>Allofrancisella</taxon>
    </lineage>
</organism>
<evidence type="ECO:0000313" key="7">
    <source>
        <dbReference type="EMBL" id="QIV93885.1"/>
    </source>
</evidence>
<keyword evidence="1" id="KW-0819">tRNA processing</keyword>
<dbReference type="RefSeq" id="WP_035720650.1">
    <property type="nucleotide sequence ID" value="NZ_CP038017.1"/>
</dbReference>
<evidence type="ECO:0000256" key="6">
    <source>
        <dbReference type="NCBIfam" id="TIGR00188"/>
    </source>
</evidence>